<feature type="signal peptide" evidence="1">
    <location>
        <begin position="1"/>
        <end position="28"/>
    </location>
</feature>
<gene>
    <name evidence="2" type="ORF">Lysil_0719</name>
</gene>
<protein>
    <recommendedName>
        <fullName evidence="4">MetA-pathway of phenol degradation</fullName>
    </recommendedName>
</protein>
<organism evidence="2 3">
    <name type="scientific">Solilutibacter silvestris</name>
    <dbReference type="NCBI Taxonomy" id="1645665"/>
    <lineage>
        <taxon>Bacteria</taxon>
        <taxon>Pseudomonadati</taxon>
        <taxon>Pseudomonadota</taxon>
        <taxon>Gammaproteobacteria</taxon>
        <taxon>Lysobacterales</taxon>
        <taxon>Lysobacteraceae</taxon>
        <taxon>Solilutibacter</taxon>
    </lineage>
</organism>
<dbReference type="AlphaFoldDB" id="A0A2K1Q213"/>
<evidence type="ECO:0000256" key="1">
    <source>
        <dbReference type="SAM" id="SignalP"/>
    </source>
</evidence>
<reference evidence="2 3" key="1">
    <citation type="submission" date="2017-08" db="EMBL/GenBank/DDBJ databases">
        <title>Lysobacter sylvestris genome.</title>
        <authorList>
            <person name="Zhang D.-C."/>
            <person name="Albuquerque L."/>
            <person name="Franca L."/>
            <person name="Froufe H.J.C."/>
            <person name="Barroso C."/>
            <person name="Egas C."/>
            <person name="Da Costa M."/>
            <person name="Margesin R."/>
        </authorList>
    </citation>
    <scope>NUCLEOTIDE SEQUENCE [LARGE SCALE GENOMIC DNA]</scope>
    <source>
        <strain evidence="2 3">AM20-91</strain>
    </source>
</reference>
<dbReference type="Proteomes" id="UP000236220">
    <property type="component" value="Unassembled WGS sequence"/>
</dbReference>
<accession>A0A2K1Q213</accession>
<feature type="chain" id="PRO_5014428685" description="MetA-pathway of phenol degradation" evidence="1">
    <location>
        <begin position="29"/>
        <end position="254"/>
    </location>
</feature>
<dbReference type="EMBL" id="NPZB01000001">
    <property type="protein sequence ID" value="PNS09090.1"/>
    <property type="molecule type" value="Genomic_DNA"/>
</dbReference>
<comment type="caution">
    <text evidence="2">The sequence shown here is derived from an EMBL/GenBank/DDBJ whole genome shotgun (WGS) entry which is preliminary data.</text>
</comment>
<evidence type="ECO:0000313" key="3">
    <source>
        <dbReference type="Proteomes" id="UP000236220"/>
    </source>
</evidence>
<keyword evidence="3" id="KW-1185">Reference proteome</keyword>
<evidence type="ECO:0008006" key="4">
    <source>
        <dbReference type="Google" id="ProtNLM"/>
    </source>
</evidence>
<proteinExistence type="predicted"/>
<evidence type="ECO:0000313" key="2">
    <source>
        <dbReference type="EMBL" id="PNS09090.1"/>
    </source>
</evidence>
<name>A0A2K1Q213_9GAMM</name>
<dbReference type="PROSITE" id="PS51257">
    <property type="entry name" value="PROKAR_LIPOPROTEIN"/>
    <property type="match status" value="1"/>
</dbReference>
<keyword evidence="1" id="KW-0732">Signal</keyword>
<sequence>MRMSLRRGWRWLALLLVACACIPGIALAQAGPPMITNDTGTPGAGHWEINLAATGDRTGHAWNVSAPDADINYGLGERIQLSIHLGWEHRSEQRMPMASGLGPVELAARWRFLDEDKAGVAMAVQPHWVLPGPPAAQHKDLSPATQEFVLPLQIVKTFGKSTMGVELARHFVEKDSDAWQAGLFWARPCPLQWQCLAEINTTRTDHASTQTIANLGVRHPINEHLLFMASLGRQVSGDRPRSSPVFYLGVQVLK</sequence>